<dbReference type="GO" id="GO:0003676">
    <property type="term" value="F:nucleic acid binding"/>
    <property type="evidence" value="ECO:0007669"/>
    <property type="project" value="InterPro"/>
</dbReference>
<gene>
    <name evidence="3" type="ORF">PSYICH_LOCUS11271</name>
</gene>
<protein>
    <recommendedName>
        <fullName evidence="2">CCHC-type domain-containing protein</fullName>
    </recommendedName>
</protein>
<dbReference type="InterPro" id="IPR001878">
    <property type="entry name" value="Znf_CCHC"/>
</dbReference>
<evidence type="ECO:0000313" key="3">
    <source>
        <dbReference type="EMBL" id="CAH1110850.1"/>
    </source>
</evidence>
<reference evidence="3" key="1">
    <citation type="submission" date="2022-01" db="EMBL/GenBank/DDBJ databases">
        <authorList>
            <person name="King R."/>
        </authorList>
    </citation>
    <scope>NUCLEOTIDE SEQUENCE</scope>
</reference>
<dbReference type="AlphaFoldDB" id="A0A9P0D2C2"/>
<dbReference type="SMART" id="SM00343">
    <property type="entry name" value="ZnF_C2HC"/>
    <property type="match status" value="1"/>
</dbReference>
<sequence>MYNKKIFKCEKRYVLKSCNPEFVKNLAEEGVEKVMKEISSLAKKLTEDIAKNLTELVSKRLEDLQEDLKEKISMAAVQKITEINPKDSSQNNSVTKADILNAIDPVGSNIQISSVKNIGDGGSVIGCFPESGVSTLKNLAGSNLMEKYEIKDMVGIEPKIRVVGMSAELDSEKIKHYVLNQNQSVLCSNPIECKVLDISCTKNNRKIYQGTLQVDVASYNNIITNGEGKLFIGFDVCSVYDCVSVKRCYNCNGSNHFSKNCPISTIYCPRCAEKHAVKECKASVDELNCVKVMKRDSLVQINENHAA</sequence>
<name>A0A9P0D2C2_9CUCU</name>
<feature type="domain" description="CCHC-type" evidence="2">
    <location>
        <begin position="247"/>
        <end position="262"/>
    </location>
</feature>
<dbReference type="Proteomes" id="UP001153636">
    <property type="component" value="Chromosome 5"/>
</dbReference>
<keyword evidence="4" id="KW-1185">Reference proteome</keyword>
<dbReference type="PROSITE" id="PS50158">
    <property type="entry name" value="ZF_CCHC"/>
    <property type="match status" value="1"/>
</dbReference>
<evidence type="ECO:0000313" key="4">
    <source>
        <dbReference type="Proteomes" id="UP001153636"/>
    </source>
</evidence>
<evidence type="ECO:0000256" key="1">
    <source>
        <dbReference type="PROSITE-ProRule" id="PRU00047"/>
    </source>
</evidence>
<dbReference type="Pfam" id="PF00098">
    <property type="entry name" value="zf-CCHC"/>
    <property type="match status" value="1"/>
</dbReference>
<evidence type="ECO:0000259" key="2">
    <source>
        <dbReference type="PROSITE" id="PS50158"/>
    </source>
</evidence>
<proteinExistence type="predicted"/>
<organism evidence="3 4">
    <name type="scientific">Psylliodes chrysocephalus</name>
    <dbReference type="NCBI Taxonomy" id="3402493"/>
    <lineage>
        <taxon>Eukaryota</taxon>
        <taxon>Metazoa</taxon>
        <taxon>Ecdysozoa</taxon>
        <taxon>Arthropoda</taxon>
        <taxon>Hexapoda</taxon>
        <taxon>Insecta</taxon>
        <taxon>Pterygota</taxon>
        <taxon>Neoptera</taxon>
        <taxon>Endopterygota</taxon>
        <taxon>Coleoptera</taxon>
        <taxon>Polyphaga</taxon>
        <taxon>Cucujiformia</taxon>
        <taxon>Chrysomeloidea</taxon>
        <taxon>Chrysomelidae</taxon>
        <taxon>Galerucinae</taxon>
        <taxon>Alticini</taxon>
        <taxon>Psylliodes</taxon>
    </lineage>
</organism>
<dbReference type="OrthoDB" id="6774308at2759"/>
<keyword evidence="1" id="KW-0863">Zinc-finger</keyword>
<dbReference type="EMBL" id="OV651817">
    <property type="protein sequence ID" value="CAH1110850.1"/>
    <property type="molecule type" value="Genomic_DNA"/>
</dbReference>
<keyword evidence="1" id="KW-0479">Metal-binding</keyword>
<dbReference type="GO" id="GO:0008270">
    <property type="term" value="F:zinc ion binding"/>
    <property type="evidence" value="ECO:0007669"/>
    <property type="project" value="UniProtKB-KW"/>
</dbReference>
<keyword evidence="1" id="KW-0862">Zinc</keyword>
<accession>A0A9P0D2C2</accession>